<dbReference type="OrthoDB" id="2323240at2759"/>
<dbReference type="InParanoid" id="A0A067Q3T0"/>
<dbReference type="Proteomes" id="UP000027265">
    <property type="component" value="Unassembled WGS sequence"/>
</dbReference>
<dbReference type="SMART" id="SM00220">
    <property type="entry name" value="S_TKc"/>
    <property type="match status" value="1"/>
</dbReference>
<name>A0A067Q3T0_9AGAM</name>
<dbReference type="EMBL" id="KL197718">
    <property type="protein sequence ID" value="KDQ58147.1"/>
    <property type="molecule type" value="Genomic_DNA"/>
</dbReference>
<dbReference type="Gene3D" id="1.10.510.10">
    <property type="entry name" value="Transferase(Phosphotransferase) domain 1"/>
    <property type="match status" value="1"/>
</dbReference>
<dbReference type="PROSITE" id="PS50011">
    <property type="entry name" value="PROTEIN_KINASE_DOM"/>
    <property type="match status" value="1"/>
</dbReference>
<dbReference type="AlphaFoldDB" id="A0A067Q3T0"/>
<evidence type="ECO:0000256" key="2">
    <source>
        <dbReference type="ARBA" id="ARBA00022741"/>
    </source>
</evidence>
<evidence type="ECO:0000313" key="7">
    <source>
        <dbReference type="EMBL" id="KDQ58147.1"/>
    </source>
</evidence>
<gene>
    <name evidence="7" type="ORF">JAAARDRAFT_206847</name>
</gene>
<keyword evidence="8" id="KW-1185">Reference proteome</keyword>
<dbReference type="PROSITE" id="PS00108">
    <property type="entry name" value="PROTEIN_KINASE_ST"/>
    <property type="match status" value="1"/>
</dbReference>
<feature type="domain" description="Protein kinase" evidence="6">
    <location>
        <begin position="633"/>
        <end position="920"/>
    </location>
</feature>
<dbReference type="STRING" id="933084.A0A067Q3T0"/>
<keyword evidence="2" id="KW-0547">Nucleotide-binding</keyword>
<evidence type="ECO:0000256" key="4">
    <source>
        <dbReference type="ARBA" id="ARBA00022840"/>
    </source>
</evidence>
<dbReference type="PANTHER" id="PTHR44329">
    <property type="entry name" value="SERINE/THREONINE-PROTEIN KINASE TNNI3K-RELATED"/>
    <property type="match status" value="1"/>
</dbReference>
<dbReference type="InterPro" id="IPR000719">
    <property type="entry name" value="Prot_kinase_dom"/>
</dbReference>
<dbReference type="GO" id="GO:0005524">
    <property type="term" value="F:ATP binding"/>
    <property type="evidence" value="ECO:0007669"/>
    <property type="project" value="UniProtKB-KW"/>
</dbReference>
<dbReference type="InterPro" id="IPR011009">
    <property type="entry name" value="Kinase-like_dom_sf"/>
</dbReference>
<evidence type="ECO:0000256" key="5">
    <source>
        <dbReference type="SAM" id="MobiDB-lite"/>
    </source>
</evidence>
<keyword evidence="3" id="KW-0418">Kinase</keyword>
<protein>
    <recommendedName>
        <fullName evidence="6">Protein kinase domain-containing protein</fullName>
    </recommendedName>
</protein>
<dbReference type="PANTHER" id="PTHR44329:SF288">
    <property type="entry name" value="MITOGEN-ACTIVATED PROTEIN KINASE KINASE KINASE 20"/>
    <property type="match status" value="1"/>
</dbReference>
<evidence type="ECO:0000256" key="3">
    <source>
        <dbReference type="ARBA" id="ARBA00022777"/>
    </source>
</evidence>
<evidence type="ECO:0000259" key="6">
    <source>
        <dbReference type="PROSITE" id="PS50011"/>
    </source>
</evidence>
<proteinExistence type="predicted"/>
<reference evidence="8" key="1">
    <citation type="journal article" date="2014" name="Proc. Natl. Acad. Sci. U.S.A.">
        <title>Extensive sampling of basidiomycete genomes demonstrates inadequacy of the white-rot/brown-rot paradigm for wood decay fungi.</title>
        <authorList>
            <person name="Riley R."/>
            <person name="Salamov A.A."/>
            <person name="Brown D.W."/>
            <person name="Nagy L.G."/>
            <person name="Floudas D."/>
            <person name="Held B.W."/>
            <person name="Levasseur A."/>
            <person name="Lombard V."/>
            <person name="Morin E."/>
            <person name="Otillar R."/>
            <person name="Lindquist E.A."/>
            <person name="Sun H."/>
            <person name="LaButti K.M."/>
            <person name="Schmutz J."/>
            <person name="Jabbour D."/>
            <person name="Luo H."/>
            <person name="Baker S.E."/>
            <person name="Pisabarro A.G."/>
            <person name="Walton J.D."/>
            <person name="Blanchette R.A."/>
            <person name="Henrissat B."/>
            <person name="Martin F."/>
            <person name="Cullen D."/>
            <person name="Hibbett D.S."/>
            <person name="Grigoriev I.V."/>
        </authorList>
    </citation>
    <scope>NUCLEOTIDE SEQUENCE [LARGE SCALE GENOMIC DNA]</scope>
    <source>
        <strain evidence="8">MUCL 33604</strain>
    </source>
</reference>
<dbReference type="GO" id="GO:0004674">
    <property type="term" value="F:protein serine/threonine kinase activity"/>
    <property type="evidence" value="ECO:0007669"/>
    <property type="project" value="TreeGrafter"/>
</dbReference>
<dbReference type="HOGENOM" id="CLU_316879_0_0_1"/>
<dbReference type="InterPro" id="IPR008271">
    <property type="entry name" value="Ser/Thr_kinase_AS"/>
</dbReference>
<feature type="region of interest" description="Disordered" evidence="5">
    <location>
        <begin position="409"/>
        <end position="526"/>
    </location>
</feature>
<dbReference type="InterPro" id="IPR001245">
    <property type="entry name" value="Ser-Thr/Tyr_kinase_cat_dom"/>
</dbReference>
<evidence type="ECO:0000313" key="8">
    <source>
        <dbReference type="Proteomes" id="UP000027265"/>
    </source>
</evidence>
<dbReference type="InterPro" id="IPR051681">
    <property type="entry name" value="Ser/Thr_Kinases-Pseudokinases"/>
</dbReference>
<dbReference type="Pfam" id="PF07714">
    <property type="entry name" value="PK_Tyr_Ser-Thr"/>
    <property type="match status" value="1"/>
</dbReference>
<sequence length="920" mass="101370">MSLEVDDHRRLTVIPESPGSYRLLTLASARHTELAVVHTSHGLGGVIEHLSCLLGKRVEVVVNRIAYGLGAGPHKATQRIEKILGKQREAIESKLDDLHATLRDSDGADNELKLEALWMKCLQTDCRKLIDYAHWRNPPSTRLQTFECIVTLCTAYPGARQLLRRLVTVPATNNNQSKTQAHLLGWESQNEEESPLEWVWKMQFAAFCVLDNEVTCEVEHCYPRELGLLDGQVRGVTETLLARITDDHPDYPKFIAIRYLGGILGLSTFWKNRERERLFSLVGKMCDAAMRLIEDMDINRHDVDISHQRIVMDITGIDRFASSILVGVRDCLLPDCSRISSLLRLTQLLQSDCGSALFPTASSIAPFVQQHIAPGLKDTYSQEFLSVTVEGDNHGLRADPIAAAPTTAPPVLTIPLNDESDNTEIPYGRPDNVQDEFTNFTPAETHPPPDLTDPSSIPASPPVLTEPLNDESDNTEIPPHEGPEDALITFTPAETRPPPDLTDPTPTPASPPALTVPFNEESDNTKVPPLGGPEDAQDAFTTFTPVEKHSPCVTDSILNAHPHCWNKDSANCLPSVAASSYTNGPSPDAQGNGVSDDVSPLDGDISYEVEVDVVHSCDPPNERSQDLTGLVEISGQLAIGSGVLSDVYRGVYQSPNSKSRISKSRIVAIKVFRSDLRPEGINISQAQVGQRIIRESKAWSSLSHPNVLPYLGYAEFEGRIALISPFCSYGTIMDHLATDPMANRMSLIQSIASGMTYLHSLSRPVVHGDLKSNNILVDEHKCARICDFGILKVQGDDATYLTWLAAGSSCYMAPELHRELDDADSESELEPTGGVMLPCSLQSDVYALGIVFFEVLTGLTPFTKGLLDVQIVSHVKMGRRPSRARNTDKRISNKIWALMEKCWKQEPNERPTMQQVMQSL</sequence>
<feature type="compositionally biased region" description="Pro residues" evidence="5">
    <location>
        <begin position="495"/>
        <end position="511"/>
    </location>
</feature>
<keyword evidence="1" id="KW-0808">Transferase</keyword>
<dbReference type="SUPFAM" id="SSF56112">
    <property type="entry name" value="Protein kinase-like (PK-like)"/>
    <property type="match status" value="1"/>
</dbReference>
<evidence type="ECO:0000256" key="1">
    <source>
        <dbReference type="ARBA" id="ARBA00022679"/>
    </source>
</evidence>
<accession>A0A067Q3T0</accession>
<keyword evidence="4" id="KW-0067">ATP-binding</keyword>
<organism evidence="7 8">
    <name type="scientific">Jaapia argillacea MUCL 33604</name>
    <dbReference type="NCBI Taxonomy" id="933084"/>
    <lineage>
        <taxon>Eukaryota</taxon>
        <taxon>Fungi</taxon>
        <taxon>Dikarya</taxon>
        <taxon>Basidiomycota</taxon>
        <taxon>Agaricomycotina</taxon>
        <taxon>Agaricomycetes</taxon>
        <taxon>Agaricomycetidae</taxon>
        <taxon>Jaapiales</taxon>
        <taxon>Jaapiaceae</taxon>
        <taxon>Jaapia</taxon>
    </lineage>
</organism>